<accession>A0AA51RCB7</accession>
<dbReference type="InterPro" id="IPR050128">
    <property type="entry name" value="Sulfate_adenylyltrnsfr_sub2"/>
</dbReference>
<evidence type="ECO:0000313" key="3">
    <source>
        <dbReference type="Proteomes" id="UP001230496"/>
    </source>
</evidence>
<keyword evidence="3" id="KW-1185">Reference proteome</keyword>
<dbReference type="Gene3D" id="3.40.50.620">
    <property type="entry name" value="HUPs"/>
    <property type="match status" value="1"/>
</dbReference>
<gene>
    <name evidence="2" type="ORF">QYS49_38620</name>
</gene>
<name>A0AA51RCB7_9BACT</name>
<dbReference type="Pfam" id="PF01507">
    <property type="entry name" value="PAPS_reduct"/>
    <property type="match status" value="1"/>
</dbReference>
<dbReference type="InterPro" id="IPR002500">
    <property type="entry name" value="PAPS_reduct_dom"/>
</dbReference>
<dbReference type="AlphaFoldDB" id="A0AA51RCB7"/>
<dbReference type="PANTHER" id="PTHR43196">
    <property type="entry name" value="SULFATE ADENYLYLTRANSFERASE SUBUNIT 2"/>
    <property type="match status" value="1"/>
</dbReference>
<dbReference type="SUPFAM" id="SSF52402">
    <property type="entry name" value="Adenine nucleotide alpha hydrolases-like"/>
    <property type="match status" value="1"/>
</dbReference>
<protein>
    <submittedName>
        <fullName evidence="2">Phosphoadenosine phosphosulfate reductase family protein</fullName>
    </submittedName>
</protein>
<dbReference type="InterPro" id="IPR014729">
    <property type="entry name" value="Rossmann-like_a/b/a_fold"/>
</dbReference>
<organism evidence="2 3">
    <name type="scientific">Marivirga salinarum</name>
    <dbReference type="NCBI Taxonomy" id="3059078"/>
    <lineage>
        <taxon>Bacteria</taxon>
        <taxon>Pseudomonadati</taxon>
        <taxon>Bacteroidota</taxon>
        <taxon>Cytophagia</taxon>
        <taxon>Cytophagales</taxon>
        <taxon>Marivirgaceae</taxon>
        <taxon>Marivirga</taxon>
    </lineage>
</organism>
<dbReference type="RefSeq" id="WP_308348801.1">
    <property type="nucleotide sequence ID" value="NZ_CP129971.1"/>
</dbReference>
<dbReference type="EMBL" id="CP129971">
    <property type="protein sequence ID" value="WMN11508.1"/>
    <property type="molecule type" value="Genomic_DNA"/>
</dbReference>
<evidence type="ECO:0000313" key="2">
    <source>
        <dbReference type="EMBL" id="WMN11508.1"/>
    </source>
</evidence>
<proteinExistence type="predicted"/>
<dbReference type="PANTHER" id="PTHR43196:SF2">
    <property type="entry name" value="PHOSPHOADENOSINE PHOSPHOSULFATE REDUCTASE"/>
    <property type="match status" value="1"/>
</dbReference>
<feature type="domain" description="Phosphoadenosine phosphosulphate reductase" evidence="1">
    <location>
        <begin position="36"/>
        <end position="252"/>
    </location>
</feature>
<dbReference type="GO" id="GO:0003824">
    <property type="term" value="F:catalytic activity"/>
    <property type="evidence" value="ECO:0007669"/>
    <property type="project" value="InterPro"/>
</dbReference>
<reference evidence="2 3" key="1">
    <citation type="submission" date="2023-08" db="EMBL/GenBank/DDBJ databases">
        <title>Comparative genomics and taxonomic characterization of three novel marine species of genus Marivirga.</title>
        <authorList>
            <person name="Muhammad N."/>
            <person name="Kim S.-G."/>
        </authorList>
    </citation>
    <scope>NUCLEOTIDE SEQUENCE [LARGE SCALE GENOMIC DNA]</scope>
    <source>
        <strain evidence="2 3">BDSF4-3</strain>
    </source>
</reference>
<evidence type="ECO:0000259" key="1">
    <source>
        <dbReference type="Pfam" id="PF01507"/>
    </source>
</evidence>
<dbReference type="KEGG" id="msaa:QYS49_38620"/>
<sequence>MRFCNNCLTPVLAKDQNAIDIIKQEYLKDDCPWYLGYSGGKDSSALLKLVIGALSQLDTFHKDITVIYCDTGVENPIITEYVYDTFESLKVECSDLGLPLKYEIAIPKLVDRFFVKVIGRGYPTPTNIFRWCTDKLRINPVKQIIDQHPKATILLGIRNGESEQRDRTISKHSKSEYYLTQNGSTRNQIFSPIIHHSLKDVWATLKFNDFPNSIDSQKQGELYKDAGSECPVYRELPGKSCGSSRFGCWTCTVVRKDKSISKMIENGYSELTHLHEFRNWISVFRDNPEYRCNQRRNGQKGLGPFTLEGRRIILDRLLEAESKSEMVLISNEEIKKIKELWQKDMDNPKYIEKTA</sequence>
<dbReference type="Proteomes" id="UP001230496">
    <property type="component" value="Chromosome"/>
</dbReference>